<evidence type="ECO:0000256" key="1">
    <source>
        <dbReference type="ARBA" id="ARBA00022603"/>
    </source>
</evidence>
<dbReference type="Proteomes" id="UP001165269">
    <property type="component" value="Unassembled WGS sequence"/>
</dbReference>
<feature type="domain" description="Methyltransferase" evidence="3">
    <location>
        <begin position="48"/>
        <end position="139"/>
    </location>
</feature>
<keyword evidence="1 4" id="KW-0489">Methyltransferase</keyword>
<dbReference type="Pfam" id="PF13649">
    <property type="entry name" value="Methyltransf_25"/>
    <property type="match status" value="1"/>
</dbReference>
<evidence type="ECO:0000259" key="3">
    <source>
        <dbReference type="Pfam" id="PF13649"/>
    </source>
</evidence>
<dbReference type="InterPro" id="IPR041698">
    <property type="entry name" value="Methyltransf_25"/>
</dbReference>
<protein>
    <submittedName>
        <fullName evidence="4">Class I SAM-dependent methyltransferase</fullName>
    </submittedName>
</protein>
<dbReference type="Gene3D" id="3.40.50.150">
    <property type="entry name" value="Vaccinia Virus protein VP39"/>
    <property type="match status" value="1"/>
</dbReference>
<keyword evidence="2" id="KW-0808">Transferase</keyword>
<accession>A0ABS9XZQ2</accession>
<dbReference type="CDD" id="cd02440">
    <property type="entry name" value="AdoMet_MTases"/>
    <property type="match status" value="1"/>
</dbReference>
<dbReference type="SUPFAM" id="SSF53335">
    <property type="entry name" value="S-adenosyl-L-methionine-dependent methyltransferases"/>
    <property type="match status" value="1"/>
</dbReference>
<evidence type="ECO:0000256" key="2">
    <source>
        <dbReference type="ARBA" id="ARBA00022679"/>
    </source>
</evidence>
<dbReference type="GO" id="GO:0008168">
    <property type="term" value="F:methyltransferase activity"/>
    <property type="evidence" value="ECO:0007669"/>
    <property type="project" value="UniProtKB-KW"/>
</dbReference>
<evidence type="ECO:0000313" key="4">
    <source>
        <dbReference type="EMBL" id="MCI3269906.1"/>
    </source>
</evidence>
<name>A0ABS9XZQ2_9ACTN</name>
<dbReference type="GO" id="GO:0032259">
    <property type="term" value="P:methylation"/>
    <property type="evidence" value="ECO:0007669"/>
    <property type="project" value="UniProtKB-KW"/>
</dbReference>
<sequence>MADDDVRLTEQIAYYRAHAAAYDRAYTEREDLRRLPATVGDLPIRGDVLELACGTGQWTGALAARARSVTAVDVATETLDIARVRVSSPHVRFVRADVFAWQPSRRYDTVFFAFWLSHVPPSRLAAFWHTVAMALSPGGKAVFVDDGPAEAAHETFLARQPVPTVVRRTDDGCSYGVVKLFHSPARLTRDLTSMGWSADVRPLGESFIRGVAEPPGNS</sequence>
<comment type="caution">
    <text evidence="4">The sequence shown here is derived from an EMBL/GenBank/DDBJ whole genome shotgun (WGS) entry which is preliminary data.</text>
</comment>
<dbReference type="EMBL" id="JALDAY010000001">
    <property type="protein sequence ID" value="MCI3269906.1"/>
    <property type="molecule type" value="Genomic_DNA"/>
</dbReference>
<organism evidence="4 5">
    <name type="scientific">Streptomyces cylindrosporus</name>
    <dbReference type="NCBI Taxonomy" id="2927583"/>
    <lineage>
        <taxon>Bacteria</taxon>
        <taxon>Bacillati</taxon>
        <taxon>Actinomycetota</taxon>
        <taxon>Actinomycetes</taxon>
        <taxon>Kitasatosporales</taxon>
        <taxon>Streptomycetaceae</taxon>
        <taxon>Streptomyces</taxon>
    </lineage>
</organism>
<keyword evidence="5" id="KW-1185">Reference proteome</keyword>
<dbReference type="PANTHER" id="PTHR43861:SF1">
    <property type="entry name" value="TRANS-ACONITATE 2-METHYLTRANSFERASE"/>
    <property type="match status" value="1"/>
</dbReference>
<proteinExistence type="predicted"/>
<evidence type="ECO:0000313" key="5">
    <source>
        <dbReference type="Proteomes" id="UP001165269"/>
    </source>
</evidence>
<dbReference type="InterPro" id="IPR029063">
    <property type="entry name" value="SAM-dependent_MTases_sf"/>
</dbReference>
<gene>
    <name evidence="4" type="ORF">MQP27_02115</name>
</gene>
<dbReference type="PANTHER" id="PTHR43861">
    <property type="entry name" value="TRANS-ACONITATE 2-METHYLTRANSFERASE-RELATED"/>
    <property type="match status" value="1"/>
</dbReference>
<dbReference type="RefSeq" id="WP_242760157.1">
    <property type="nucleotide sequence ID" value="NZ_JALDAY010000001.1"/>
</dbReference>
<reference evidence="4" key="1">
    <citation type="submission" date="2022-03" db="EMBL/GenBank/DDBJ databases">
        <title>Streptomyces 7R015 and 7R016 isolated from Barleria lupulina in Thailand.</title>
        <authorList>
            <person name="Kanchanasin P."/>
            <person name="Phongsopitanun W."/>
            <person name="Tanasupawat S."/>
        </authorList>
    </citation>
    <scope>NUCLEOTIDE SEQUENCE</scope>
    <source>
        <strain evidence="4">7R015</strain>
    </source>
</reference>